<dbReference type="OrthoDB" id="9775440at2"/>
<proteinExistence type="inferred from homology"/>
<accession>A0A1U7M7V4</accession>
<evidence type="ECO:0000313" key="10">
    <source>
        <dbReference type="Proteomes" id="UP000186112"/>
    </source>
</evidence>
<keyword evidence="3 8" id="KW-0547">Nucleotide-binding</keyword>
<evidence type="ECO:0000256" key="5">
    <source>
        <dbReference type="ARBA" id="ARBA00022917"/>
    </source>
</evidence>
<dbReference type="GO" id="GO:0004820">
    <property type="term" value="F:glycine-tRNA ligase activity"/>
    <property type="evidence" value="ECO:0007669"/>
    <property type="project" value="UniProtKB-UniRule"/>
</dbReference>
<reference evidence="9 10" key="1">
    <citation type="submission" date="2016-02" db="EMBL/GenBank/DDBJ databases">
        <title>Genome sequence of Tissierella creatinophila DSM 6911.</title>
        <authorList>
            <person name="Poehlein A."/>
            <person name="Daniel R."/>
        </authorList>
    </citation>
    <scope>NUCLEOTIDE SEQUENCE [LARGE SCALE GENOMIC DNA]</scope>
    <source>
        <strain evidence="9 10">DSM 6911</strain>
    </source>
</reference>
<evidence type="ECO:0000256" key="8">
    <source>
        <dbReference type="HAMAP-Rule" id="MF_00255"/>
    </source>
</evidence>
<keyword evidence="6 8" id="KW-0030">Aminoacyl-tRNA synthetase</keyword>
<dbReference type="EC" id="6.1.1.14" evidence="8"/>
<comment type="subcellular location">
    <subcellularLocation>
        <location evidence="8">Cytoplasm</location>
    </subcellularLocation>
</comment>
<dbReference type="Proteomes" id="UP000186112">
    <property type="component" value="Unassembled WGS sequence"/>
</dbReference>
<dbReference type="InterPro" id="IPR006194">
    <property type="entry name" value="Gly-tRNA-synth_heterodimer"/>
</dbReference>
<dbReference type="PANTHER" id="PTHR30075:SF2">
    <property type="entry name" value="GLYCINE--TRNA LIGASE, CHLOROPLASTIC_MITOCHONDRIAL 2"/>
    <property type="match status" value="1"/>
</dbReference>
<evidence type="ECO:0000256" key="6">
    <source>
        <dbReference type="ARBA" id="ARBA00023146"/>
    </source>
</evidence>
<dbReference type="SUPFAM" id="SSF109604">
    <property type="entry name" value="HD-domain/PDEase-like"/>
    <property type="match status" value="1"/>
</dbReference>
<keyword evidence="5 8" id="KW-0648">Protein biosynthesis</keyword>
<keyword evidence="4 8" id="KW-0067">ATP-binding</keyword>
<comment type="catalytic activity">
    <reaction evidence="7 8">
        <text>tRNA(Gly) + glycine + ATP = glycyl-tRNA(Gly) + AMP + diphosphate</text>
        <dbReference type="Rhea" id="RHEA:16013"/>
        <dbReference type="Rhea" id="RHEA-COMP:9664"/>
        <dbReference type="Rhea" id="RHEA-COMP:9683"/>
        <dbReference type="ChEBI" id="CHEBI:30616"/>
        <dbReference type="ChEBI" id="CHEBI:33019"/>
        <dbReference type="ChEBI" id="CHEBI:57305"/>
        <dbReference type="ChEBI" id="CHEBI:78442"/>
        <dbReference type="ChEBI" id="CHEBI:78522"/>
        <dbReference type="ChEBI" id="CHEBI:456215"/>
        <dbReference type="EC" id="6.1.1.14"/>
    </reaction>
</comment>
<dbReference type="RefSeq" id="WP_075724975.1">
    <property type="nucleotide sequence ID" value="NZ_LTDM01000008.1"/>
</dbReference>
<dbReference type="GO" id="GO:0006426">
    <property type="term" value="P:glycyl-tRNA aminoacylation"/>
    <property type="evidence" value="ECO:0007669"/>
    <property type="project" value="UniProtKB-UniRule"/>
</dbReference>
<dbReference type="AlphaFoldDB" id="A0A1U7M7V4"/>
<evidence type="ECO:0000256" key="4">
    <source>
        <dbReference type="ARBA" id="ARBA00022840"/>
    </source>
</evidence>
<dbReference type="Pfam" id="PF02092">
    <property type="entry name" value="tRNA_synt_2f"/>
    <property type="match status" value="1"/>
</dbReference>
<dbReference type="PANTHER" id="PTHR30075">
    <property type="entry name" value="GLYCYL-TRNA SYNTHETASE"/>
    <property type="match status" value="1"/>
</dbReference>
<evidence type="ECO:0000256" key="3">
    <source>
        <dbReference type="ARBA" id="ARBA00022741"/>
    </source>
</evidence>
<comment type="caution">
    <text evidence="9">The sequence shown here is derived from an EMBL/GenBank/DDBJ whole genome shotgun (WGS) entry which is preliminary data.</text>
</comment>
<evidence type="ECO:0000313" key="9">
    <source>
        <dbReference type="EMBL" id="OLS03366.1"/>
    </source>
</evidence>
<organism evidence="9 10">
    <name type="scientific">Tissierella creatinophila DSM 6911</name>
    <dbReference type="NCBI Taxonomy" id="1123403"/>
    <lineage>
        <taxon>Bacteria</taxon>
        <taxon>Bacillati</taxon>
        <taxon>Bacillota</taxon>
        <taxon>Tissierellia</taxon>
        <taxon>Tissierellales</taxon>
        <taxon>Tissierellaceae</taxon>
        <taxon>Tissierella</taxon>
    </lineage>
</organism>
<gene>
    <name evidence="8 9" type="primary">glyS</name>
    <name evidence="9" type="ORF">TICRE_05960</name>
</gene>
<sequence length="691" mass="79188">MNNTYLLEIGIEEIPARYVKDTLRQLEEKFSNLFKEENISFSKIEVYSTPRRLTTIIRGLQEDKGEKIENIKGPSKKISFNEEGEPSKALLGFMRGQGVNLEDISFIDHNGEEYAYAKVVKRSKDIETIIEENVAELIKSINFPKSMKWGGKDIRFARPIRWIVSLLDDKIISFDFEGIRVSNKTNGHRFLGDSDIVLENVEEYEEVLKKNFVIVNHNERKEIIKYGAERLAKEKGGKLLQDEDLLDEVTNLVEYPTPVIGRIKEEYLNLPKDVIVTPMKEHLRYFPVLDIKDRLLPYFITVRNGNDEHLDTVIKGNEKVLGARLEDAKFFFREDISKPLEDYTESLKNITFQEKLGTLYDKSVRIAKLGEKIGEHLEVGEETKKNIKRAAILSKADLTTKMVTEFTELQGKMGMVYASISGENEIVSLAIFEQYLPRSLGDELPSTTAGAVLSIADKLDSISGLFAIGIHPTGSQDPFALRRSALGIIKIILDKKLNLSLQELIEFALYIQVEENVLTFDYEKVKMEINEFFLGRIKSMFLEMGIRYDIIDSVTQNEIDDIYDIKIKANKLNEWLKTRDTSEILTAFNRVATLAKNTLSSDVKRDLLSEYGISLFDSYNNIEEETLNSIDKKEYDKALDLLTSLKEPIDNFLDNTMIMVDDEIIKNNHLSLLRKIYDTIIKVCDLSVIVN</sequence>
<name>A0A1U7M7V4_TISCR</name>
<dbReference type="NCBIfam" id="TIGR00211">
    <property type="entry name" value="glyS"/>
    <property type="match status" value="1"/>
</dbReference>
<dbReference type="GO" id="GO:0005524">
    <property type="term" value="F:ATP binding"/>
    <property type="evidence" value="ECO:0007669"/>
    <property type="project" value="UniProtKB-UniRule"/>
</dbReference>
<protein>
    <recommendedName>
        <fullName evidence="8">Glycine--tRNA ligase beta subunit</fullName>
        <ecNumber evidence="8">6.1.1.14</ecNumber>
    </recommendedName>
    <alternativeName>
        <fullName evidence="8">Glycyl-tRNA synthetase beta subunit</fullName>
        <shortName evidence="8">GlyRS</shortName>
    </alternativeName>
</protein>
<evidence type="ECO:0000256" key="1">
    <source>
        <dbReference type="ARBA" id="ARBA00008226"/>
    </source>
</evidence>
<evidence type="ECO:0000256" key="2">
    <source>
        <dbReference type="ARBA" id="ARBA00022598"/>
    </source>
</evidence>
<dbReference type="HAMAP" id="MF_00255">
    <property type="entry name" value="Gly_tRNA_synth_beta"/>
    <property type="match status" value="1"/>
</dbReference>
<comment type="similarity">
    <text evidence="1 8">Belongs to the class-II aminoacyl-tRNA synthetase family.</text>
</comment>
<dbReference type="GO" id="GO:0005829">
    <property type="term" value="C:cytosol"/>
    <property type="evidence" value="ECO:0007669"/>
    <property type="project" value="TreeGrafter"/>
</dbReference>
<keyword evidence="2 8" id="KW-0436">Ligase</keyword>
<evidence type="ECO:0000256" key="7">
    <source>
        <dbReference type="ARBA" id="ARBA00047937"/>
    </source>
</evidence>
<dbReference type="PRINTS" id="PR01045">
    <property type="entry name" value="TRNASYNTHGB"/>
</dbReference>
<keyword evidence="8" id="KW-0963">Cytoplasm</keyword>
<dbReference type="EMBL" id="LTDM01000008">
    <property type="protein sequence ID" value="OLS03366.1"/>
    <property type="molecule type" value="Genomic_DNA"/>
</dbReference>
<comment type="subunit">
    <text evidence="8">Tetramer of two alpha and two beta subunits.</text>
</comment>
<keyword evidence="10" id="KW-1185">Reference proteome</keyword>
<dbReference type="PROSITE" id="PS50861">
    <property type="entry name" value="AA_TRNA_LIGASE_II_GLYAB"/>
    <property type="match status" value="1"/>
</dbReference>
<dbReference type="InterPro" id="IPR015944">
    <property type="entry name" value="Gly-tRNA-synth_bsu"/>
</dbReference>